<evidence type="ECO:0000313" key="7">
    <source>
        <dbReference type="Proteomes" id="UP000177583"/>
    </source>
</evidence>
<evidence type="ECO:0000256" key="4">
    <source>
        <dbReference type="ARBA" id="ARBA00023136"/>
    </source>
</evidence>
<feature type="transmembrane region" description="Helical" evidence="5">
    <location>
        <begin position="244"/>
        <end position="263"/>
    </location>
</feature>
<dbReference type="PANTHER" id="PTHR43701:SF2">
    <property type="entry name" value="MEMBRANE TRANSPORTER PROTEIN YJNA-RELATED"/>
    <property type="match status" value="1"/>
</dbReference>
<gene>
    <name evidence="6" type="ORF">A2557_01765</name>
</gene>
<comment type="caution">
    <text evidence="6">The sequence shown here is derived from an EMBL/GenBank/DDBJ whole genome shotgun (WGS) entry which is preliminary data.</text>
</comment>
<dbReference type="InterPro" id="IPR002781">
    <property type="entry name" value="TM_pro_TauE-like"/>
</dbReference>
<evidence type="ECO:0000313" key="6">
    <source>
        <dbReference type="EMBL" id="OGH03461.1"/>
    </source>
</evidence>
<feature type="transmembrane region" description="Helical" evidence="5">
    <location>
        <begin position="71"/>
        <end position="104"/>
    </location>
</feature>
<name>A0A1F6GZI1_9PROT</name>
<feature type="transmembrane region" description="Helical" evidence="5">
    <location>
        <begin position="178"/>
        <end position="195"/>
    </location>
</feature>
<sequence length="338" mass="35276">MGQGNALGSLSLLADRWKCDRSGPSLLSNWPNPCLTFPKLSAKTKTGTALARKTAAAGAGGLGTYRNLMEWWLIAVFIAAGAMAGTLAGLMGLGGGILYVPVLVYSLEGRVSPSELPLVAVSTSLLVISFSILSSALTHWQKGNLDLSPLLPLVVGGAVGALLASLGLAGLPTKPFKILLGLFELFVAAQLIHTSKKAEPPEHNAGFWVYGLIGFCGGGVSAFFGVGGGLVVMPLMHFLAGYKIAKAVGTASVFMIFATLLGLGFHSFQPITHSDLPGIWHNFYLPGFFALLPTAFVFNRVGALWAAKINPAMLKRALGLVILPLGLVNLINGLVALL</sequence>
<accession>A0A1F6GZI1</accession>
<comment type="subcellular location">
    <subcellularLocation>
        <location evidence="5">Cell membrane</location>
        <topology evidence="5">Multi-pass membrane protein</topology>
    </subcellularLocation>
    <subcellularLocation>
        <location evidence="1">Membrane</location>
        <topology evidence="1">Multi-pass membrane protein</topology>
    </subcellularLocation>
</comment>
<dbReference type="InterPro" id="IPR051598">
    <property type="entry name" value="TSUP/Inactive_protease-like"/>
</dbReference>
<evidence type="ECO:0000256" key="2">
    <source>
        <dbReference type="ARBA" id="ARBA00022692"/>
    </source>
</evidence>
<dbReference type="PANTHER" id="PTHR43701">
    <property type="entry name" value="MEMBRANE TRANSPORTER PROTEIN MJ0441-RELATED"/>
    <property type="match status" value="1"/>
</dbReference>
<feature type="transmembrane region" description="Helical" evidence="5">
    <location>
        <begin position="283"/>
        <end position="305"/>
    </location>
</feature>
<proteinExistence type="inferred from homology"/>
<evidence type="ECO:0000256" key="5">
    <source>
        <dbReference type="RuleBase" id="RU363041"/>
    </source>
</evidence>
<dbReference type="EMBL" id="MFNF01000016">
    <property type="protein sequence ID" value="OGH03461.1"/>
    <property type="molecule type" value="Genomic_DNA"/>
</dbReference>
<keyword evidence="4 5" id="KW-0472">Membrane</keyword>
<dbReference type="Proteomes" id="UP000177583">
    <property type="component" value="Unassembled WGS sequence"/>
</dbReference>
<keyword evidence="2 5" id="KW-0812">Transmembrane</keyword>
<reference evidence="6 7" key="1">
    <citation type="journal article" date="2016" name="Nat. Commun.">
        <title>Thousands of microbial genomes shed light on interconnected biogeochemical processes in an aquifer system.</title>
        <authorList>
            <person name="Anantharaman K."/>
            <person name="Brown C.T."/>
            <person name="Hug L.A."/>
            <person name="Sharon I."/>
            <person name="Castelle C.J."/>
            <person name="Probst A.J."/>
            <person name="Thomas B.C."/>
            <person name="Singh A."/>
            <person name="Wilkins M.J."/>
            <person name="Karaoz U."/>
            <person name="Brodie E.L."/>
            <person name="Williams K.H."/>
            <person name="Hubbard S.S."/>
            <person name="Banfield J.F."/>
        </authorList>
    </citation>
    <scope>NUCLEOTIDE SEQUENCE [LARGE SCALE GENOMIC DNA]</scope>
</reference>
<evidence type="ECO:0000256" key="1">
    <source>
        <dbReference type="ARBA" id="ARBA00004141"/>
    </source>
</evidence>
<dbReference type="Pfam" id="PF01925">
    <property type="entry name" value="TauE"/>
    <property type="match status" value="1"/>
</dbReference>
<feature type="transmembrane region" description="Helical" evidence="5">
    <location>
        <begin position="207"/>
        <end position="232"/>
    </location>
</feature>
<keyword evidence="3 5" id="KW-1133">Transmembrane helix</keyword>
<comment type="similarity">
    <text evidence="5">Belongs to the 4-toluene sulfonate uptake permease (TSUP) (TC 2.A.102) family.</text>
</comment>
<protein>
    <recommendedName>
        <fullName evidence="5">Probable membrane transporter protein</fullName>
    </recommendedName>
</protein>
<feature type="transmembrane region" description="Helical" evidence="5">
    <location>
        <begin position="116"/>
        <end position="138"/>
    </location>
</feature>
<keyword evidence="5" id="KW-1003">Cell membrane</keyword>
<feature type="transmembrane region" description="Helical" evidence="5">
    <location>
        <begin position="317"/>
        <end position="337"/>
    </location>
</feature>
<organism evidence="6 7">
    <name type="scientific">Candidatus Lambdaproteobacteria bacterium RIFOXYD2_FULL_56_26</name>
    <dbReference type="NCBI Taxonomy" id="1817773"/>
    <lineage>
        <taxon>Bacteria</taxon>
        <taxon>Pseudomonadati</taxon>
        <taxon>Pseudomonadota</taxon>
        <taxon>Candidatus Lambdaproteobacteria</taxon>
    </lineage>
</organism>
<dbReference type="AlphaFoldDB" id="A0A1F6GZI1"/>
<feature type="transmembrane region" description="Helical" evidence="5">
    <location>
        <begin position="150"/>
        <end position="171"/>
    </location>
</feature>
<dbReference type="GO" id="GO:0005886">
    <property type="term" value="C:plasma membrane"/>
    <property type="evidence" value="ECO:0007669"/>
    <property type="project" value="UniProtKB-SubCell"/>
</dbReference>
<evidence type="ECO:0000256" key="3">
    <source>
        <dbReference type="ARBA" id="ARBA00022989"/>
    </source>
</evidence>